<feature type="compositionally biased region" description="Basic residues" evidence="16">
    <location>
        <begin position="1267"/>
        <end position="1280"/>
    </location>
</feature>
<keyword evidence="13 17" id="KW-1133">Transmembrane helix</keyword>
<organism evidence="19 20">
    <name type="scientific">Alternaria burnsii</name>
    <dbReference type="NCBI Taxonomy" id="1187904"/>
    <lineage>
        <taxon>Eukaryota</taxon>
        <taxon>Fungi</taxon>
        <taxon>Dikarya</taxon>
        <taxon>Ascomycota</taxon>
        <taxon>Pezizomycotina</taxon>
        <taxon>Dothideomycetes</taxon>
        <taxon>Pleosporomycetidae</taxon>
        <taxon>Pleosporales</taxon>
        <taxon>Pleosporineae</taxon>
        <taxon>Pleosporaceae</taxon>
        <taxon>Alternaria</taxon>
        <taxon>Alternaria sect. Alternaria</taxon>
    </lineage>
</organism>
<dbReference type="SMART" id="SM00184">
    <property type="entry name" value="RING"/>
    <property type="match status" value="1"/>
</dbReference>
<dbReference type="PANTHER" id="PTHR22763">
    <property type="entry name" value="RING ZINC FINGER PROTEIN"/>
    <property type="match status" value="1"/>
</dbReference>
<evidence type="ECO:0000256" key="8">
    <source>
        <dbReference type="ARBA" id="ARBA00022723"/>
    </source>
</evidence>
<gene>
    <name evidence="19" type="ORF">GT037_000816</name>
</gene>
<evidence type="ECO:0000256" key="11">
    <source>
        <dbReference type="ARBA" id="ARBA00022824"/>
    </source>
</evidence>
<feature type="compositionally biased region" description="Basic and acidic residues" evidence="16">
    <location>
        <begin position="994"/>
        <end position="1008"/>
    </location>
</feature>
<evidence type="ECO:0000256" key="17">
    <source>
        <dbReference type="SAM" id="Phobius"/>
    </source>
</evidence>
<evidence type="ECO:0000256" key="15">
    <source>
        <dbReference type="PROSITE-ProRule" id="PRU00175"/>
    </source>
</evidence>
<dbReference type="Pfam" id="PF25563">
    <property type="entry name" value="TPR_SYVN1_N"/>
    <property type="match status" value="1"/>
</dbReference>
<comment type="catalytic activity">
    <reaction evidence="1">
        <text>S-ubiquitinyl-[E2 ubiquitin-conjugating enzyme]-L-cysteine + [acceptor protein]-L-lysine = [E2 ubiquitin-conjugating enzyme]-L-cysteine + N(6)-ubiquitinyl-[acceptor protein]-L-lysine.</text>
        <dbReference type="EC" id="2.3.2.27"/>
    </reaction>
</comment>
<dbReference type="Gene3D" id="3.30.40.10">
    <property type="entry name" value="Zinc/RING finger domain, C3HC4 (zinc finger)"/>
    <property type="match status" value="1"/>
</dbReference>
<dbReference type="Pfam" id="PF13639">
    <property type="entry name" value="zf-RING_2"/>
    <property type="match status" value="1"/>
</dbReference>
<keyword evidence="20" id="KW-1185">Reference proteome</keyword>
<dbReference type="GO" id="GO:0008270">
    <property type="term" value="F:zinc ion binding"/>
    <property type="evidence" value="ECO:0007669"/>
    <property type="project" value="UniProtKB-KW"/>
</dbReference>
<evidence type="ECO:0000313" key="19">
    <source>
        <dbReference type="EMBL" id="KAF7681840.1"/>
    </source>
</evidence>
<dbReference type="GeneID" id="62199041"/>
<evidence type="ECO:0000256" key="12">
    <source>
        <dbReference type="ARBA" id="ARBA00022833"/>
    </source>
</evidence>
<dbReference type="GO" id="GO:0005789">
    <property type="term" value="C:endoplasmic reticulum membrane"/>
    <property type="evidence" value="ECO:0007669"/>
    <property type="project" value="UniProtKB-SubCell"/>
</dbReference>
<dbReference type="EMBL" id="JAAABM010000001">
    <property type="protein sequence ID" value="KAF7681840.1"/>
    <property type="molecule type" value="Genomic_DNA"/>
</dbReference>
<keyword evidence="14 17" id="KW-0472">Membrane</keyword>
<evidence type="ECO:0000259" key="18">
    <source>
        <dbReference type="PROSITE" id="PS50089"/>
    </source>
</evidence>
<comment type="caution">
    <text evidence="19">The sequence shown here is derived from an EMBL/GenBank/DDBJ whole genome shotgun (WGS) entry which is preliminary data.</text>
</comment>
<comment type="similarity">
    <text evidence="4">Belongs to the HRD1 family.</text>
</comment>
<feature type="region of interest" description="Disordered" evidence="16">
    <location>
        <begin position="651"/>
        <end position="788"/>
    </location>
</feature>
<proteinExistence type="inferred from homology"/>
<keyword evidence="6" id="KW-0808">Transferase</keyword>
<dbReference type="PANTHER" id="PTHR22763:SF184">
    <property type="entry name" value="E3 UBIQUITIN-PROTEIN LIGASE SYNOVIOLIN"/>
    <property type="match status" value="1"/>
</dbReference>
<feature type="compositionally biased region" description="Low complexity" evidence="16">
    <location>
        <begin position="673"/>
        <end position="684"/>
    </location>
</feature>
<evidence type="ECO:0000256" key="10">
    <source>
        <dbReference type="ARBA" id="ARBA00022786"/>
    </source>
</evidence>
<feature type="transmembrane region" description="Helical" evidence="17">
    <location>
        <begin position="44"/>
        <end position="61"/>
    </location>
</feature>
<feature type="transmembrane region" description="Helical" evidence="17">
    <location>
        <begin position="99"/>
        <end position="119"/>
    </location>
</feature>
<keyword evidence="9 15" id="KW-0863">Zinc-finger</keyword>
<dbReference type="EC" id="2.3.2.27" evidence="5"/>
<comment type="pathway">
    <text evidence="3">Protein modification; protein ubiquitination.</text>
</comment>
<feature type="transmembrane region" description="Helical" evidence="17">
    <location>
        <begin position="7"/>
        <end position="24"/>
    </location>
</feature>
<feature type="compositionally biased region" description="Low complexity" evidence="16">
    <location>
        <begin position="1168"/>
        <end position="1181"/>
    </location>
</feature>
<reference evidence="19" key="2">
    <citation type="submission" date="2020-08" db="EMBL/GenBank/DDBJ databases">
        <title>Draft Genome Sequence of Cumin Blight Pathogen Alternaria burnsii.</title>
        <authorList>
            <person name="Feng Z."/>
        </authorList>
    </citation>
    <scope>NUCLEOTIDE SEQUENCE</scope>
    <source>
        <strain evidence="19">CBS107.38</strain>
    </source>
</reference>
<comment type="subcellular location">
    <subcellularLocation>
        <location evidence="2">Endoplasmic reticulum membrane</location>
        <topology evidence="2">Multi-pass membrane protein</topology>
    </subcellularLocation>
</comment>
<dbReference type="InterPro" id="IPR058051">
    <property type="entry name" value="Znf_RING_synoviolin"/>
</dbReference>
<feature type="transmembrane region" description="Helical" evidence="17">
    <location>
        <begin position="172"/>
        <end position="192"/>
    </location>
</feature>
<keyword evidence="8" id="KW-0479">Metal-binding</keyword>
<evidence type="ECO:0000256" key="2">
    <source>
        <dbReference type="ARBA" id="ARBA00004477"/>
    </source>
</evidence>
<dbReference type="SUPFAM" id="SSF57850">
    <property type="entry name" value="RING/U-box"/>
    <property type="match status" value="1"/>
</dbReference>
<dbReference type="InterPro" id="IPR050731">
    <property type="entry name" value="HRD1_E3_ubiq-ligases"/>
</dbReference>
<feature type="region of interest" description="Disordered" evidence="16">
    <location>
        <begin position="436"/>
        <end position="463"/>
    </location>
</feature>
<feature type="compositionally biased region" description="Low complexity" evidence="16">
    <location>
        <begin position="748"/>
        <end position="759"/>
    </location>
</feature>
<feature type="compositionally biased region" description="Acidic residues" evidence="16">
    <location>
        <begin position="235"/>
        <end position="249"/>
    </location>
</feature>
<name>A0A8H7BD00_9PLEO</name>
<sequence>MSRLKLYVAGSAVVANLVLMRAYYERPNFYSAAVYISQSTGSLMFLVNLMLIVAASFGYGLQRLFYGPLRPIETEQLYDKAWFAVSETLLAMTIFRDDLGMWFFAMFLCLLAGKVWQWIGEGRVEFLEQQPPANPKLFHTRLMSSLLLSVGFDIFMMQYCIDSILSEARPGVMVMFGFEYVLLATASISTLLRYTLSLVELFITQRQEKAREEARRIAREQTRQQAAAAGAEAPVEIEEEEEEEEDEGDVPGWEEKGRWVFYLDLATDFVKTLVYLGFFVILMTFYGIPIHIMRDLFMTIRSLLKRINDFIQYRNATRDMNTRYPDATAEELDRENTCIVCREEMRPWTQPGADGAQPGRRMDERQRPKKLPCGHILHFGCLRSWLERQQVCPTCRRPVLASATTQNTQRNNQANPGEQNQQNREALRAMFGGNAQQGAVGGQQGQGQQAAPQGAQANPPAGNMRVFNFGPFRVALGNIRVPPGQQDNVAVQNAIQRLRQQAAANNVAQNQDQQNQAQGHIAVTQGVAPSFPTGPMPGAIALHPSDIQSDILRIQQNIIESMRSLNVQHEQLEVLHRLLAELNRLQQASGVTAAIGQELPPIASLNASSTNSFTPQAYFSRGSVLRQGDPGVPEGLTLPEGWTLRPMALAPRTGQETATRPSSQPGHLAQEDSSAQPQSQPSQPVVGSEAGPSTSATVTPQSQPTPSAPNATVSDQSSTSSPKPADPNSLESSWSFGNVGERTETEGSSSAVADNNSDSQGATRRTVTMEDVADVKPQLPPKTPHRGGYVQVVNSTRLERWPRRCEDTMAVKLDHAHVARKAEEAEVSTCVSGIIEAFTNGLDIFKKLRERRRKRRSKRDTEVPDSTSTAEHQLSKSLRRGPEEVAGKYTECYYSGIGPRFAKGDSIAHASLAEILIKLNTGLVAIIAAFLNHDGHKSGKGHLDLDYKSLTHLSDASRREALQSLAQLYQRLSQSQLQLHSIGAPPCPRCGTSKHHDCSSRSTSPEKEKRKHSSSSRQRSSGPVVTRMSIKSRSSNEPRLVVMRPKTSRKDSSSSKKSSSVKSPSNSSRSSSPLASPEPKKIQMAPQLPLYVPVEPFEIETSGVIRGTLGGGPTKTSGAVKQRVDSFDDPREPWPQEAAYTTSKSPSPKHLNEPTPKLPTFAPTTRRSSSPAHSKPSVSSKPPVPNKPSYLSPPPLLDQAPATLHFRRRLDKATPSSYTFASDSTRLGEIPQRQWTKPFDYEEAERLNAEAALTGYPNAPMADSKDAKKKKRFGFMRRGD</sequence>
<feature type="domain" description="RING-type" evidence="18">
    <location>
        <begin position="338"/>
        <end position="396"/>
    </location>
</feature>
<dbReference type="InterPro" id="IPR001841">
    <property type="entry name" value="Znf_RING"/>
</dbReference>
<dbReference type="GO" id="GO:0061630">
    <property type="term" value="F:ubiquitin protein ligase activity"/>
    <property type="evidence" value="ECO:0007669"/>
    <property type="project" value="UniProtKB-EC"/>
</dbReference>
<feature type="region of interest" description="Disordered" evidence="16">
    <location>
        <begin position="1104"/>
        <end position="1202"/>
    </location>
</feature>
<evidence type="ECO:0000313" key="20">
    <source>
        <dbReference type="Proteomes" id="UP000596902"/>
    </source>
</evidence>
<evidence type="ECO:0000256" key="4">
    <source>
        <dbReference type="ARBA" id="ARBA00010089"/>
    </source>
</evidence>
<feature type="compositionally biased region" description="Polar residues" evidence="16">
    <location>
        <begin position="864"/>
        <end position="876"/>
    </location>
</feature>
<feature type="region of interest" description="Disordered" evidence="16">
    <location>
        <begin position="988"/>
        <end position="1084"/>
    </location>
</feature>
<keyword evidence="7 17" id="KW-0812">Transmembrane</keyword>
<keyword evidence="12" id="KW-0862">Zinc</keyword>
<dbReference type="PROSITE" id="PS50089">
    <property type="entry name" value="ZF_RING_2"/>
    <property type="match status" value="1"/>
</dbReference>
<feature type="compositionally biased region" description="Low complexity" evidence="16">
    <location>
        <begin position="446"/>
        <end position="463"/>
    </location>
</feature>
<evidence type="ECO:0000256" key="9">
    <source>
        <dbReference type="ARBA" id="ARBA00022771"/>
    </source>
</evidence>
<dbReference type="GO" id="GO:0043161">
    <property type="term" value="P:proteasome-mediated ubiquitin-dependent protein catabolic process"/>
    <property type="evidence" value="ECO:0007669"/>
    <property type="project" value="TreeGrafter"/>
</dbReference>
<dbReference type="Proteomes" id="UP000596902">
    <property type="component" value="Unassembled WGS sequence"/>
</dbReference>
<feature type="compositionally biased region" description="Low complexity" evidence="16">
    <location>
        <begin position="1055"/>
        <end position="1077"/>
    </location>
</feature>
<evidence type="ECO:0000256" key="14">
    <source>
        <dbReference type="ARBA" id="ARBA00023136"/>
    </source>
</evidence>
<reference evidence="19" key="1">
    <citation type="submission" date="2020-01" db="EMBL/GenBank/DDBJ databases">
        <authorList>
            <person name="Feng Z.H.Z."/>
        </authorList>
    </citation>
    <scope>NUCLEOTIDE SEQUENCE</scope>
    <source>
        <strain evidence="19">CBS107.38</strain>
    </source>
</reference>
<feature type="region of interest" description="Disordered" evidence="16">
    <location>
        <begin position="1255"/>
        <end position="1280"/>
    </location>
</feature>
<keyword evidence="10" id="KW-0833">Ubl conjugation pathway</keyword>
<evidence type="ECO:0000256" key="7">
    <source>
        <dbReference type="ARBA" id="ARBA00022692"/>
    </source>
</evidence>
<feature type="region of interest" description="Disordered" evidence="16">
    <location>
        <begin position="851"/>
        <end position="880"/>
    </location>
</feature>
<keyword evidence="11" id="KW-0256">Endoplasmic reticulum</keyword>
<feature type="compositionally biased region" description="Pro residues" evidence="16">
    <location>
        <begin position="1182"/>
        <end position="1196"/>
    </location>
</feature>
<evidence type="ECO:0000256" key="3">
    <source>
        <dbReference type="ARBA" id="ARBA00004906"/>
    </source>
</evidence>
<accession>A0A8H7BD00</accession>
<dbReference type="InterPro" id="IPR057992">
    <property type="entry name" value="TPR_SYVN1_N"/>
</dbReference>
<feature type="region of interest" description="Disordered" evidence="16">
    <location>
        <begin position="228"/>
        <end position="251"/>
    </location>
</feature>
<feature type="region of interest" description="Disordered" evidence="16">
    <location>
        <begin position="624"/>
        <end position="643"/>
    </location>
</feature>
<evidence type="ECO:0000256" key="1">
    <source>
        <dbReference type="ARBA" id="ARBA00000900"/>
    </source>
</evidence>
<feature type="transmembrane region" description="Helical" evidence="17">
    <location>
        <begin position="273"/>
        <end position="292"/>
    </location>
</feature>
<feature type="compositionally biased region" description="Polar residues" evidence="16">
    <location>
        <begin position="691"/>
        <end position="722"/>
    </location>
</feature>
<dbReference type="InterPro" id="IPR013083">
    <property type="entry name" value="Znf_RING/FYVE/PHD"/>
</dbReference>
<feature type="compositionally biased region" description="Polar residues" evidence="16">
    <location>
        <begin position="654"/>
        <end position="665"/>
    </location>
</feature>
<feature type="compositionally biased region" description="Basic and acidic residues" evidence="16">
    <location>
        <begin position="1122"/>
        <end position="1134"/>
    </location>
</feature>
<dbReference type="RefSeq" id="XP_038791719.1">
    <property type="nucleotide sequence ID" value="XM_038925863.1"/>
</dbReference>
<protein>
    <recommendedName>
        <fullName evidence="5">RING-type E3 ubiquitin transferase</fullName>
        <ecNumber evidence="5">2.3.2.27</ecNumber>
    </recommendedName>
</protein>
<evidence type="ECO:0000256" key="5">
    <source>
        <dbReference type="ARBA" id="ARBA00012483"/>
    </source>
</evidence>
<dbReference type="GO" id="GO:0036503">
    <property type="term" value="P:ERAD pathway"/>
    <property type="evidence" value="ECO:0007669"/>
    <property type="project" value="TreeGrafter"/>
</dbReference>
<evidence type="ECO:0000256" key="6">
    <source>
        <dbReference type="ARBA" id="ARBA00022679"/>
    </source>
</evidence>
<dbReference type="CDD" id="cd16479">
    <property type="entry name" value="RING-H2_synoviolin"/>
    <property type="match status" value="1"/>
</dbReference>
<dbReference type="AlphaFoldDB" id="A0A8H7BD00"/>
<evidence type="ECO:0000256" key="16">
    <source>
        <dbReference type="SAM" id="MobiDB-lite"/>
    </source>
</evidence>
<evidence type="ECO:0000256" key="13">
    <source>
        <dbReference type="ARBA" id="ARBA00022989"/>
    </source>
</evidence>